<feature type="domain" description="Aldehyde dehydrogenase" evidence="4">
    <location>
        <begin position="18"/>
        <end position="471"/>
    </location>
</feature>
<dbReference type="Proteomes" id="UP000048926">
    <property type="component" value="Unassembled WGS sequence"/>
</dbReference>
<organism evidence="5 6">
    <name type="scientific">Roseibium aggregatum</name>
    <dbReference type="NCBI Taxonomy" id="187304"/>
    <lineage>
        <taxon>Bacteria</taxon>
        <taxon>Pseudomonadati</taxon>
        <taxon>Pseudomonadota</taxon>
        <taxon>Alphaproteobacteria</taxon>
        <taxon>Hyphomicrobiales</taxon>
        <taxon>Stappiaceae</taxon>
        <taxon>Roseibium</taxon>
    </lineage>
</organism>
<dbReference type="PANTHER" id="PTHR42986">
    <property type="entry name" value="BENZALDEHYDE DEHYDROGENASE YFMT"/>
    <property type="match status" value="1"/>
</dbReference>
<comment type="similarity">
    <text evidence="1">Belongs to the aldehyde dehydrogenase family.</text>
</comment>
<accession>A0A0M6Y6M2</accession>
<dbReference type="InterPro" id="IPR016163">
    <property type="entry name" value="Ald_DH_C"/>
</dbReference>
<dbReference type="InterPro" id="IPR016162">
    <property type="entry name" value="Ald_DH_N"/>
</dbReference>
<sequence>MDYGLFIDNEDQAASNAAVFERKNPVSGERASVAAAAVAVDVDKAVQSAQAAFAAWSKTGPSERRKILNKAADLMEERTPQFVEVGIRETGATAPWLGFNNMFAAKVLREAAASTTQIKGEIIPSDKPGSFSMGYRQPVGVLVGMAPWNAPTILGVRCFALPIACGNTVVMKASEKCPGLHRLLGDVMADAGLPKGVLNILTHDAADAPEVVNALVDHPLTRRINFTGSTRVGRIIAERAAKHLKPCLLELGGKASLVVLDDADLEGAVNAARFGAFMNQGQICMSTEKVVVDQSVADVFAEKFAASASALKVGAPTEQVHIGSVVDRDTVDHVKALIDDAVAKGAKVLCGGVPEEGTVMAPTIVDLVTPEMRIYGEESFGPVTTMIRARDTAHAIEIANDTDYGLSAAVFGQDTRRALEVAKDIQSGICHINGPTVFDEAQMPFGGVKSSGYGRFGGTAGINEFTELRWITIEDPGQGYPI</sequence>
<dbReference type="Gene3D" id="3.40.605.10">
    <property type="entry name" value="Aldehyde Dehydrogenase, Chain A, domain 1"/>
    <property type="match status" value="1"/>
</dbReference>
<dbReference type="CDD" id="cd07105">
    <property type="entry name" value="ALDH_SaliADH"/>
    <property type="match status" value="1"/>
</dbReference>
<dbReference type="STRING" id="187304.B0E33_04590"/>
<dbReference type="FunFam" id="3.40.309.10:FF:000010">
    <property type="entry name" value="Gamma-aminobutyraldehyde dehydrogenase"/>
    <property type="match status" value="1"/>
</dbReference>
<evidence type="ECO:0000256" key="2">
    <source>
        <dbReference type="ARBA" id="ARBA00023002"/>
    </source>
</evidence>
<keyword evidence="2 5" id="KW-0560">Oxidoreductase</keyword>
<dbReference type="EMBL" id="CXST01000002">
    <property type="protein sequence ID" value="CTQ45318.1"/>
    <property type="molecule type" value="Genomic_DNA"/>
</dbReference>
<dbReference type="RefSeq" id="WP_055658319.1">
    <property type="nucleotide sequence ID" value="NZ_CXST01000002.1"/>
</dbReference>
<dbReference type="OrthoDB" id="9812625at2"/>
<evidence type="ECO:0000313" key="6">
    <source>
        <dbReference type="Proteomes" id="UP000048926"/>
    </source>
</evidence>
<dbReference type="Gene3D" id="3.40.309.10">
    <property type="entry name" value="Aldehyde Dehydrogenase, Chain A, domain 2"/>
    <property type="match status" value="1"/>
</dbReference>
<gene>
    <name evidence="5" type="primary">vdh</name>
    <name evidence="5" type="ORF">LAL4801_03768</name>
</gene>
<dbReference type="SUPFAM" id="SSF53720">
    <property type="entry name" value="ALDH-like"/>
    <property type="match status" value="1"/>
</dbReference>
<dbReference type="InterPro" id="IPR016161">
    <property type="entry name" value="Ald_DH/histidinol_DH"/>
</dbReference>
<keyword evidence="3" id="KW-0520">NAD</keyword>
<proteinExistence type="inferred from homology"/>
<keyword evidence="6" id="KW-1185">Reference proteome</keyword>
<reference evidence="6" key="1">
    <citation type="submission" date="2015-07" db="EMBL/GenBank/DDBJ databases">
        <authorList>
            <person name="Rodrigo-Torres Lidia"/>
            <person name="Arahal R.David."/>
        </authorList>
    </citation>
    <scope>NUCLEOTIDE SEQUENCE [LARGE SCALE GENOMIC DNA]</scope>
    <source>
        <strain evidence="6">CECT 4801</strain>
    </source>
</reference>
<evidence type="ECO:0000256" key="1">
    <source>
        <dbReference type="ARBA" id="ARBA00009986"/>
    </source>
</evidence>
<evidence type="ECO:0000259" key="4">
    <source>
        <dbReference type="Pfam" id="PF00171"/>
    </source>
</evidence>
<dbReference type="AlphaFoldDB" id="A0A0M6Y6M2"/>
<dbReference type="Pfam" id="PF00171">
    <property type="entry name" value="Aldedh"/>
    <property type="match status" value="1"/>
</dbReference>
<protein>
    <submittedName>
        <fullName evidence="5">Vanillin dehydrogenase</fullName>
        <ecNumber evidence="5">1.2.1.67</ecNumber>
    </submittedName>
</protein>
<name>A0A0M6Y6M2_9HYPH</name>
<evidence type="ECO:0000313" key="5">
    <source>
        <dbReference type="EMBL" id="CTQ45318.1"/>
    </source>
</evidence>
<evidence type="ECO:0000256" key="3">
    <source>
        <dbReference type="ARBA" id="ARBA00023027"/>
    </source>
</evidence>
<dbReference type="GO" id="GO:0050608">
    <property type="term" value="F:vanillin dehydrogenase activity"/>
    <property type="evidence" value="ECO:0007669"/>
    <property type="project" value="UniProtKB-EC"/>
</dbReference>
<dbReference type="EC" id="1.2.1.67" evidence="5"/>
<dbReference type="InterPro" id="IPR015590">
    <property type="entry name" value="Aldehyde_DH_dom"/>
</dbReference>
<dbReference type="PANTHER" id="PTHR42986:SF1">
    <property type="entry name" value="BENZALDEHYDE DEHYDROGENASE YFMT"/>
    <property type="match status" value="1"/>
</dbReference>